<dbReference type="EMBL" id="SDIL01000115">
    <property type="protein sequence ID" value="RXK35933.1"/>
    <property type="molecule type" value="Genomic_DNA"/>
</dbReference>
<dbReference type="InParanoid" id="A0A4Q1BG55"/>
<protein>
    <submittedName>
        <fullName evidence="2">Uncharacterized protein</fullName>
    </submittedName>
</protein>
<keyword evidence="3" id="KW-1185">Reference proteome</keyword>
<evidence type="ECO:0000256" key="1">
    <source>
        <dbReference type="SAM" id="MobiDB-lite"/>
    </source>
</evidence>
<feature type="compositionally biased region" description="Polar residues" evidence="1">
    <location>
        <begin position="39"/>
        <end position="52"/>
    </location>
</feature>
<name>A0A4Q1BG55_TREME</name>
<feature type="region of interest" description="Disordered" evidence="1">
    <location>
        <begin position="31"/>
        <end position="53"/>
    </location>
</feature>
<gene>
    <name evidence="2" type="ORF">M231_06809</name>
</gene>
<reference evidence="2 3" key="1">
    <citation type="submission" date="2016-06" db="EMBL/GenBank/DDBJ databases">
        <title>Evolution of pathogenesis and genome organization in the Tremellales.</title>
        <authorList>
            <person name="Cuomo C."/>
            <person name="Litvintseva A."/>
            <person name="Heitman J."/>
            <person name="Chen Y."/>
            <person name="Sun S."/>
            <person name="Springer D."/>
            <person name="Dromer F."/>
            <person name="Young S."/>
            <person name="Zeng Q."/>
            <person name="Chapman S."/>
            <person name="Gujja S."/>
            <person name="Saif S."/>
            <person name="Birren B."/>
        </authorList>
    </citation>
    <scope>NUCLEOTIDE SEQUENCE [LARGE SCALE GENOMIC DNA]</scope>
    <source>
        <strain evidence="2 3">ATCC 28783</strain>
    </source>
</reference>
<dbReference type="VEuPathDB" id="FungiDB:TREMEDRAFT_61517"/>
<dbReference type="Proteomes" id="UP000289152">
    <property type="component" value="Unassembled WGS sequence"/>
</dbReference>
<accession>A0A4Q1BG55</accession>
<organism evidence="2 3">
    <name type="scientific">Tremella mesenterica</name>
    <name type="common">Jelly fungus</name>
    <dbReference type="NCBI Taxonomy" id="5217"/>
    <lineage>
        <taxon>Eukaryota</taxon>
        <taxon>Fungi</taxon>
        <taxon>Dikarya</taxon>
        <taxon>Basidiomycota</taxon>
        <taxon>Agaricomycotina</taxon>
        <taxon>Tremellomycetes</taxon>
        <taxon>Tremellales</taxon>
        <taxon>Tremellaceae</taxon>
        <taxon>Tremella</taxon>
    </lineage>
</organism>
<proteinExistence type="predicted"/>
<sequence>MFTYHDDVRKSALPLMQSLTTLSQSFKHLSEGPLEGEQEPQSQTLTYNTPQGCPNPDLYQQAVSKLHKWTREASDTSNGAPVGTLHQDLSDLTSGIYIKRETSATSLKERHMEFIELNLQLYESWLDDQGNVVSWPRDFPVFRYLDTVGNNMITALQAAYAYNAGNETTDTQVTGRSDRSKSSHVDDVTTLNTLHTEYLDNRMFGLTRTAVDGF</sequence>
<evidence type="ECO:0000313" key="2">
    <source>
        <dbReference type="EMBL" id="RXK35933.1"/>
    </source>
</evidence>
<dbReference type="AlphaFoldDB" id="A0A4Q1BG55"/>
<evidence type="ECO:0000313" key="3">
    <source>
        <dbReference type="Proteomes" id="UP000289152"/>
    </source>
</evidence>
<comment type="caution">
    <text evidence="2">The sequence shown here is derived from an EMBL/GenBank/DDBJ whole genome shotgun (WGS) entry which is preliminary data.</text>
</comment>